<keyword evidence="2" id="KW-0727">SH2 domain</keyword>
<feature type="region of interest" description="Disordered" evidence="3">
    <location>
        <begin position="254"/>
        <end position="274"/>
    </location>
</feature>
<dbReference type="InterPro" id="IPR035897">
    <property type="entry name" value="Toll_tir_struct_dom_sf"/>
</dbReference>
<sequence>MPTPCDQCLGTNTMQLLQRELIVCGDCEHVASSNNPTSQPTLAIYERPKLHIFLSYGHDRYQQLAMRLKDQLQSRGHLVWVDVEKLTPGCDWEEGIANGLTWAKEAQENGRVLLLMTPHALRRPDGYCLNEIARATQLKLHIFPTLVCESEPPPAISMLPYFDMQDCMPSLEIAQTLDSKSPEWLAAVNSRLNSPQFRAKSLQLFTLLEMCDSMTNNMVTVVAGVENLGLFEAHASSTKIGHVPTYRKILSPKHTSASEQSFQETPKHRGSGFGTPLVPADEPRGASPAESTKYVFVFDATSAPLAMKLHADLTADGFLIHAHCAPSPLLPHARRDAITWAETGKMLLFLTPQSVGRPHGVCLNDISAAMSSNVGFVPLMVRQCEIPLSICRIQWLDLSDCLIDVDGVGSVNDAKYPQRLAQIATALRGKLDHDGLQARLFSIFSPFSFQTNKYTQGFAGREWVLDQLDQWKQTHDQVFWVTGQIGTGKSALAAYIIQSRPEVRAFHLVCKEDEQTQSHRRCVLSLAYQLTTQLPEYASFLQQGSPLEEVVPVSTVVELLDILLVAPLRAIAEPATTPLVILLDGLDSLEDTQETDNCLVSALPALLQKLPSWVRVILTSREDPVVMRKLQGFAPQIALDKCADHSRQDIMSYLQKALLPYLPSTTAGVVPEATLQFIAGRAEGLFLYASHIVHALSQHRLTLDNLEGFPTGMGGYLRQFFESQFTPEHYKEHIRPLLEVLCAAYEPLTLDMLRAIMQWDSYVQHEMLASFKSLLYVTDSNVLKPFHTSVLEWLQDSNAAGPFLPEHGHERIGLWAWKEYSTVLKATTDVSSINFELEPSSEPDLVDQDRGPIYIIRHALNHLREANTEDSIRCMQNFSTDEKFQLARRLITLRQSGLESFFHGDIDRVAAQAVLLPVGTPGAFLIRYSANQKSYCASFIDKIVDGQPQIKHNVIYHLESGAYSAVQPKDVQPTTPIFSDLLSFVEAYQRKGVLRTAIPKGSA</sequence>
<dbReference type="STRING" id="695850.A0A067BU69"/>
<dbReference type="PANTHER" id="PTHR10039">
    <property type="entry name" value="AMELOGENIN"/>
    <property type="match status" value="1"/>
</dbReference>
<dbReference type="SUPFAM" id="SSF55550">
    <property type="entry name" value="SH2 domain"/>
    <property type="match status" value="1"/>
</dbReference>
<keyword evidence="1" id="KW-0677">Repeat</keyword>
<dbReference type="InterPro" id="IPR027417">
    <property type="entry name" value="P-loop_NTPase"/>
</dbReference>
<name>A0A067BU69_SAPPC</name>
<dbReference type="RefSeq" id="XP_012207481.1">
    <property type="nucleotide sequence ID" value="XM_012352091.1"/>
</dbReference>
<proteinExistence type="predicted"/>
<dbReference type="Gene3D" id="3.40.50.10140">
    <property type="entry name" value="Toll/interleukin-1 receptor homology (TIR) domain"/>
    <property type="match status" value="1"/>
</dbReference>
<evidence type="ECO:0000313" key="5">
    <source>
        <dbReference type="EMBL" id="KDO21803.1"/>
    </source>
</evidence>
<dbReference type="GO" id="GO:0007165">
    <property type="term" value="P:signal transduction"/>
    <property type="evidence" value="ECO:0007669"/>
    <property type="project" value="InterPro"/>
</dbReference>
<dbReference type="Pfam" id="PF13676">
    <property type="entry name" value="TIR_2"/>
    <property type="match status" value="1"/>
</dbReference>
<dbReference type="InterPro" id="IPR036860">
    <property type="entry name" value="SH2_dom_sf"/>
</dbReference>
<evidence type="ECO:0000259" key="4">
    <source>
        <dbReference type="PROSITE" id="PS50001"/>
    </source>
</evidence>
<dbReference type="Gene3D" id="3.30.505.10">
    <property type="entry name" value="SH2 domain"/>
    <property type="match status" value="1"/>
</dbReference>
<dbReference type="KEGG" id="spar:SPRG_12621"/>
<reference evidence="5 6" key="1">
    <citation type="journal article" date="2013" name="PLoS Genet.">
        <title>Distinctive expansion of potential virulence genes in the genome of the oomycete fish pathogen Saprolegnia parasitica.</title>
        <authorList>
            <person name="Jiang R.H."/>
            <person name="de Bruijn I."/>
            <person name="Haas B.J."/>
            <person name="Belmonte R."/>
            <person name="Lobach L."/>
            <person name="Christie J."/>
            <person name="van den Ackerveken G."/>
            <person name="Bottin A."/>
            <person name="Bulone V."/>
            <person name="Diaz-Moreno S.M."/>
            <person name="Dumas B."/>
            <person name="Fan L."/>
            <person name="Gaulin E."/>
            <person name="Govers F."/>
            <person name="Grenville-Briggs L.J."/>
            <person name="Horner N.R."/>
            <person name="Levin J.Z."/>
            <person name="Mammella M."/>
            <person name="Meijer H.J."/>
            <person name="Morris P."/>
            <person name="Nusbaum C."/>
            <person name="Oome S."/>
            <person name="Phillips A.J."/>
            <person name="van Rooyen D."/>
            <person name="Rzeszutek E."/>
            <person name="Saraiva M."/>
            <person name="Secombes C.J."/>
            <person name="Seidl M.F."/>
            <person name="Snel B."/>
            <person name="Stassen J.H."/>
            <person name="Sykes S."/>
            <person name="Tripathy S."/>
            <person name="van den Berg H."/>
            <person name="Vega-Arreguin J.C."/>
            <person name="Wawra S."/>
            <person name="Young S.K."/>
            <person name="Zeng Q."/>
            <person name="Dieguez-Uribeondo J."/>
            <person name="Russ C."/>
            <person name="Tyler B.M."/>
            <person name="van West P."/>
        </authorList>
    </citation>
    <scope>NUCLEOTIDE SEQUENCE [LARGE SCALE GENOMIC DNA]</scope>
    <source>
        <strain evidence="5 6">CBS 223.65</strain>
    </source>
</reference>
<dbReference type="InterPro" id="IPR056884">
    <property type="entry name" value="NPHP3-like_N"/>
</dbReference>
<organism evidence="5 6">
    <name type="scientific">Saprolegnia parasitica (strain CBS 223.65)</name>
    <dbReference type="NCBI Taxonomy" id="695850"/>
    <lineage>
        <taxon>Eukaryota</taxon>
        <taxon>Sar</taxon>
        <taxon>Stramenopiles</taxon>
        <taxon>Oomycota</taxon>
        <taxon>Saprolegniomycetes</taxon>
        <taxon>Saprolegniales</taxon>
        <taxon>Saprolegniaceae</taxon>
        <taxon>Saprolegnia</taxon>
    </lineage>
</organism>
<protein>
    <recommendedName>
        <fullName evidence="4">SH2 domain-containing protein</fullName>
    </recommendedName>
</protein>
<dbReference type="Pfam" id="PF00017">
    <property type="entry name" value="SH2"/>
    <property type="match status" value="1"/>
</dbReference>
<dbReference type="SUPFAM" id="SSF52540">
    <property type="entry name" value="P-loop containing nucleoside triphosphate hydrolases"/>
    <property type="match status" value="1"/>
</dbReference>
<dbReference type="InterPro" id="IPR000980">
    <property type="entry name" value="SH2"/>
</dbReference>
<dbReference type="SUPFAM" id="SSF52200">
    <property type="entry name" value="Toll/Interleukin receptor TIR domain"/>
    <property type="match status" value="1"/>
</dbReference>
<dbReference type="EMBL" id="KK583280">
    <property type="protein sequence ID" value="KDO21803.1"/>
    <property type="molecule type" value="Genomic_DNA"/>
</dbReference>
<dbReference type="AlphaFoldDB" id="A0A067BU69"/>
<dbReference type="PROSITE" id="PS50001">
    <property type="entry name" value="SH2"/>
    <property type="match status" value="1"/>
</dbReference>
<keyword evidence="6" id="KW-1185">Reference proteome</keyword>
<dbReference type="Pfam" id="PF24883">
    <property type="entry name" value="NPHP3_N"/>
    <property type="match status" value="1"/>
</dbReference>
<evidence type="ECO:0000256" key="3">
    <source>
        <dbReference type="SAM" id="MobiDB-lite"/>
    </source>
</evidence>
<dbReference type="Proteomes" id="UP000030745">
    <property type="component" value="Unassembled WGS sequence"/>
</dbReference>
<evidence type="ECO:0000256" key="2">
    <source>
        <dbReference type="PROSITE-ProRule" id="PRU00191"/>
    </source>
</evidence>
<evidence type="ECO:0000313" key="6">
    <source>
        <dbReference type="Proteomes" id="UP000030745"/>
    </source>
</evidence>
<dbReference type="SMART" id="SM00252">
    <property type="entry name" value="SH2"/>
    <property type="match status" value="1"/>
</dbReference>
<dbReference type="VEuPathDB" id="FungiDB:SPRG_12621"/>
<dbReference type="OrthoDB" id="206617at2759"/>
<feature type="domain" description="SH2" evidence="4">
    <location>
        <begin position="901"/>
        <end position="990"/>
    </location>
</feature>
<dbReference type="Gene3D" id="3.40.50.300">
    <property type="entry name" value="P-loop containing nucleotide triphosphate hydrolases"/>
    <property type="match status" value="1"/>
</dbReference>
<accession>A0A067BU69</accession>
<dbReference type="OMA" id="RQCEIPL"/>
<evidence type="ECO:0000256" key="1">
    <source>
        <dbReference type="ARBA" id="ARBA00022737"/>
    </source>
</evidence>
<dbReference type="GeneID" id="24134564"/>
<dbReference type="CDD" id="cd00173">
    <property type="entry name" value="SH2"/>
    <property type="match status" value="1"/>
</dbReference>
<gene>
    <name evidence="5" type="ORF">SPRG_12621</name>
</gene>
<feature type="compositionally biased region" description="Polar residues" evidence="3">
    <location>
        <begin position="254"/>
        <end position="264"/>
    </location>
</feature>
<dbReference type="InterPro" id="IPR000157">
    <property type="entry name" value="TIR_dom"/>
</dbReference>